<keyword evidence="7 10" id="KW-0408">Iron</keyword>
<dbReference type="GO" id="GO:0009234">
    <property type="term" value="P:menaquinone biosynthetic process"/>
    <property type="evidence" value="ECO:0007669"/>
    <property type="project" value="InterPro"/>
</dbReference>
<protein>
    <recommendedName>
        <fullName evidence="2">5-amino-6-(D-ribitylamino)uracil--L-tyrosine 4-hydroxyphenyl transferase</fullName>
        <ecNumber evidence="2">2.5.1.147</ecNumber>
    </recommendedName>
</protein>
<feature type="binding site" evidence="10">
    <location>
        <position position="92"/>
    </location>
    <ligand>
        <name>[4Fe-4S] cluster</name>
        <dbReference type="ChEBI" id="CHEBI:49883"/>
        <note>4Fe-4S-S-AdoMet</note>
    </ligand>
</feature>
<dbReference type="SFLD" id="SFLDG01389">
    <property type="entry name" value="menaquinone_synthsis_involved"/>
    <property type="match status" value="1"/>
</dbReference>
<dbReference type="AlphaFoldDB" id="A0A812A0A8"/>
<evidence type="ECO:0000256" key="6">
    <source>
        <dbReference type="ARBA" id="ARBA00022723"/>
    </source>
</evidence>
<dbReference type="SMART" id="SM00729">
    <property type="entry name" value="Elp3"/>
    <property type="match status" value="1"/>
</dbReference>
<dbReference type="InterPro" id="IPR019940">
    <property type="entry name" value="CofH_family"/>
</dbReference>
<organism evidence="13 14">
    <name type="scientific">Candidatus Argoarchaeum ethanivorans</name>
    <dbReference type="NCBI Taxonomy" id="2608793"/>
    <lineage>
        <taxon>Archaea</taxon>
        <taxon>Methanobacteriati</taxon>
        <taxon>Methanobacteriota</taxon>
        <taxon>Stenosarchaea group</taxon>
        <taxon>Methanomicrobia</taxon>
        <taxon>Methanosarcinales</taxon>
        <taxon>Methanosarcinales incertae sedis</taxon>
        <taxon>GOM Arc I cluster</taxon>
        <taxon>Candidatus Argoarchaeum</taxon>
    </lineage>
</organism>
<feature type="binding site" evidence="11">
    <location>
        <position position="197"/>
    </location>
    <ligand>
        <name>S-adenosyl-L-methionine</name>
        <dbReference type="ChEBI" id="CHEBI:59789"/>
    </ligand>
</feature>
<keyword evidence="3 10" id="KW-0004">4Fe-4S</keyword>
<evidence type="ECO:0000256" key="1">
    <source>
        <dbReference type="ARBA" id="ARBA00004712"/>
    </source>
</evidence>
<evidence type="ECO:0000256" key="2">
    <source>
        <dbReference type="ARBA" id="ARBA00012289"/>
    </source>
</evidence>
<dbReference type="PIRSF" id="PIRSF004762">
    <property type="entry name" value="CHP00423"/>
    <property type="match status" value="1"/>
</dbReference>
<dbReference type="SUPFAM" id="SSF102114">
    <property type="entry name" value="Radical SAM enzymes"/>
    <property type="match status" value="1"/>
</dbReference>
<dbReference type="GO" id="GO:0141093">
    <property type="term" value="F:5-amino-6-(D-ribitylamino)uracil--L-tyrosine 4-hydroxyphenyl transferase activity"/>
    <property type="evidence" value="ECO:0007669"/>
    <property type="project" value="UniProtKB-EC"/>
</dbReference>
<dbReference type="InterPro" id="IPR013785">
    <property type="entry name" value="Aldolase_TIM"/>
</dbReference>
<dbReference type="UniPathway" id="UPA00072"/>
<evidence type="ECO:0000256" key="10">
    <source>
        <dbReference type="PIRSR" id="PIRSR004762-1"/>
    </source>
</evidence>
<evidence type="ECO:0000256" key="7">
    <source>
        <dbReference type="ARBA" id="ARBA00023004"/>
    </source>
</evidence>
<keyword evidence="4 13" id="KW-0808">Transferase</keyword>
<keyword evidence="6" id="KW-0479">Metal-binding</keyword>
<comment type="cofactor">
    <cofactor evidence="10">
        <name>[4Fe-4S] cluster</name>
        <dbReference type="ChEBI" id="CHEBI:49883"/>
    </cofactor>
    <text evidence="10">Binds 1 [4Fe-4S] cluster. The cluster is coordinated with 3 cysteines and an exchangeable S-adenosyl-L-methionine.</text>
</comment>
<keyword evidence="5 10" id="KW-0949">S-adenosyl-L-methionine</keyword>
<proteinExistence type="inferred from homology"/>
<dbReference type="GO" id="GO:0051539">
    <property type="term" value="F:4 iron, 4 sulfur cluster binding"/>
    <property type="evidence" value="ECO:0007669"/>
    <property type="project" value="UniProtKB-KW"/>
</dbReference>
<evidence type="ECO:0000313" key="13">
    <source>
        <dbReference type="EMBL" id="CAD7767187.1"/>
    </source>
</evidence>
<dbReference type="InterPro" id="IPR007197">
    <property type="entry name" value="rSAM"/>
</dbReference>
<dbReference type="InterPro" id="IPR022432">
    <property type="entry name" value="MqnE"/>
</dbReference>
<dbReference type="Gene3D" id="3.20.20.70">
    <property type="entry name" value="Aldolase class I"/>
    <property type="match status" value="1"/>
</dbReference>
<comment type="caution">
    <text evidence="13">The sequence shown here is derived from an EMBL/GenBank/DDBJ whole genome shotgun (WGS) entry which is preliminary data.</text>
</comment>
<evidence type="ECO:0000256" key="8">
    <source>
        <dbReference type="ARBA" id="ARBA00023014"/>
    </source>
</evidence>
<evidence type="ECO:0000256" key="4">
    <source>
        <dbReference type="ARBA" id="ARBA00022679"/>
    </source>
</evidence>
<accession>A0A812A0A8</accession>
<comment type="catalytic activity">
    <reaction evidence="9">
        <text>5-amino-6-(D-ribitylamino)uracil + L-tyrosine + S-adenosyl-L-methionine = 5-amino-5-(4-hydroxybenzyl)-6-(D-ribitylimino)-5,6-dihydrouracil + 2-iminoacetate + 5'-deoxyadenosine + L-methionine + H(+)</text>
        <dbReference type="Rhea" id="RHEA:55200"/>
        <dbReference type="ChEBI" id="CHEBI:15378"/>
        <dbReference type="ChEBI" id="CHEBI:15934"/>
        <dbReference type="ChEBI" id="CHEBI:17319"/>
        <dbReference type="ChEBI" id="CHEBI:57844"/>
        <dbReference type="ChEBI" id="CHEBI:58315"/>
        <dbReference type="ChEBI" id="CHEBI:59789"/>
        <dbReference type="ChEBI" id="CHEBI:77846"/>
        <dbReference type="ChEBI" id="CHEBI:85936"/>
        <dbReference type="EC" id="2.5.1.147"/>
    </reaction>
</comment>
<dbReference type="PANTHER" id="PTHR43076:SF7">
    <property type="entry name" value="AMINODEOXYFUTALOSINE SYNTHASE"/>
    <property type="match status" value="1"/>
</dbReference>
<evidence type="ECO:0000256" key="5">
    <source>
        <dbReference type="ARBA" id="ARBA00022691"/>
    </source>
</evidence>
<dbReference type="Pfam" id="PF04055">
    <property type="entry name" value="Radical_SAM"/>
    <property type="match status" value="1"/>
</dbReference>
<comment type="pathway">
    <text evidence="1">Cofactor biosynthesis; coenzyme F0 biosynthesis.</text>
</comment>
<sequence>MTTTKIMESFWKCRGLIDLFSDKELEPIIDKVLSMRPLDIDDGIAILESTNLFLLGTLADYVRRRTVGENVTFAFNMHIDYTNICDSKCKFCAYYREPTDNDAYAMSLEEILKKAGEANKMGVQELHIVGALNPDLDFSFFENMIEQIHTSYPQMGIKAFTAVEIAYIAQNEEITVREVLKRLKDVGLTCMPGGGAEIFSKRVRARLCPGKISGERWLEIMEEAHTLGIPTNATMLYGHIETPAEIVDHLLRLRNLQRKTHGFQAFIPLSFHPQNTKLENSIPEPTGFDDLKMILLSRLMLTGYIDNIKAYWIMLGEKLAQIALLYGANDLDGTVIEERITHATGAVTAEYLPVEQLINLIKGAGRAPVERTATYDIVKVYR</sequence>
<reference evidence="13" key="1">
    <citation type="submission" date="2020-12" db="EMBL/GenBank/DDBJ databases">
        <authorList>
            <person name="Hahn C.J."/>
            <person name="Laso-Perez R."/>
            <person name="Vulcano F."/>
            <person name="Vaziourakis K.-M."/>
            <person name="Stokke R."/>
            <person name="Steen I.H."/>
            <person name="Teske A."/>
            <person name="Boetius A."/>
            <person name="Liebeke M."/>
            <person name="Amann R."/>
            <person name="Knittel K."/>
        </authorList>
    </citation>
    <scope>NUCLEOTIDE SEQUENCE</scope>
    <source>
        <strain evidence="13">Gfbio:c6db26ca-90af-429b-aeed-0e3e8aed0b5e:GoM-Arc1_AMV-AAA_792_C10</strain>
    </source>
</reference>
<name>A0A812A0A8_9EURY</name>
<evidence type="ECO:0000256" key="3">
    <source>
        <dbReference type="ARBA" id="ARBA00022485"/>
    </source>
</evidence>
<dbReference type="NCBIfam" id="TIGR00423">
    <property type="entry name" value="CofH family radical SAM protein"/>
    <property type="match status" value="1"/>
</dbReference>
<dbReference type="NCBIfam" id="TIGR03700">
    <property type="entry name" value="mena_SCO4494"/>
    <property type="match status" value="1"/>
</dbReference>
<evidence type="ECO:0000256" key="11">
    <source>
        <dbReference type="PIRSR" id="PIRSR004762-2"/>
    </source>
</evidence>
<gene>
    <name evidence="13" type="primary">cofH_1</name>
    <name evidence="13" type="ORF">DNFNHJIP_00594</name>
</gene>
<dbReference type="InterPro" id="IPR020050">
    <property type="entry name" value="FO_synthase_su2"/>
</dbReference>
<dbReference type="Proteomes" id="UP000614580">
    <property type="component" value="Unassembled WGS sequence"/>
</dbReference>
<dbReference type="InterPro" id="IPR006638">
    <property type="entry name" value="Elp3/MiaA/NifB-like_rSAM"/>
</dbReference>
<feature type="binding site" evidence="10">
    <location>
        <position position="89"/>
    </location>
    <ligand>
        <name>[4Fe-4S] cluster</name>
        <dbReference type="ChEBI" id="CHEBI:49883"/>
        <note>4Fe-4S-S-AdoMet</note>
    </ligand>
</feature>
<dbReference type="InterPro" id="IPR045567">
    <property type="entry name" value="CofH/MnqC-like_C"/>
</dbReference>
<dbReference type="CDD" id="cd01335">
    <property type="entry name" value="Radical_SAM"/>
    <property type="match status" value="1"/>
</dbReference>
<dbReference type="EMBL" id="CAJHZY010000078">
    <property type="protein sequence ID" value="CAD7767187.1"/>
    <property type="molecule type" value="Genomic_DNA"/>
</dbReference>
<evidence type="ECO:0000259" key="12">
    <source>
        <dbReference type="PROSITE" id="PS51918"/>
    </source>
</evidence>
<dbReference type="InterPro" id="IPR034405">
    <property type="entry name" value="F420"/>
</dbReference>
<dbReference type="SFLD" id="SFLDG01388">
    <property type="entry name" value="7_8-didemethyl-8-hydroxy-5-dea"/>
    <property type="match status" value="1"/>
</dbReference>
<dbReference type="SFLD" id="SFLDG01064">
    <property type="entry name" value="F420__menaquinone_cofactor_bio"/>
    <property type="match status" value="1"/>
</dbReference>
<dbReference type="GO" id="GO:0044689">
    <property type="term" value="F:7,8-didemethyl-8-hydroxy-5-deazariboflavin synthase activity"/>
    <property type="evidence" value="ECO:0007669"/>
    <property type="project" value="TreeGrafter"/>
</dbReference>
<dbReference type="Pfam" id="PF19288">
    <property type="entry name" value="CofH_C"/>
    <property type="match status" value="1"/>
</dbReference>
<dbReference type="SFLD" id="SFLDF00343">
    <property type="entry name" value="aminofutalosine_synthase_(mqnE"/>
    <property type="match status" value="1"/>
</dbReference>
<dbReference type="NCBIfam" id="TIGR03551">
    <property type="entry name" value="F420_cofH"/>
    <property type="match status" value="1"/>
</dbReference>
<feature type="binding site" evidence="10">
    <location>
        <position position="85"/>
    </location>
    <ligand>
        <name>[4Fe-4S] cluster</name>
        <dbReference type="ChEBI" id="CHEBI:49883"/>
        <note>4Fe-4S-S-AdoMet</note>
    </ligand>
</feature>
<keyword evidence="8 10" id="KW-0411">Iron-sulfur</keyword>
<dbReference type="PANTHER" id="PTHR43076">
    <property type="entry name" value="FO SYNTHASE (COFH)"/>
    <property type="match status" value="1"/>
</dbReference>
<feature type="domain" description="Radical SAM core" evidence="12">
    <location>
        <begin position="71"/>
        <end position="306"/>
    </location>
</feature>
<evidence type="ECO:0000256" key="9">
    <source>
        <dbReference type="ARBA" id="ARBA00048468"/>
    </source>
</evidence>
<feature type="binding site" evidence="11">
    <location>
        <position position="91"/>
    </location>
    <ligand>
        <name>S-adenosyl-L-methionine</name>
        <dbReference type="ChEBI" id="CHEBI:59789"/>
    </ligand>
</feature>
<dbReference type="SFLD" id="SFLDF00342">
    <property type="entry name" value="cyclic_dehypoxanthine_futalosi"/>
    <property type="match status" value="1"/>
</dbReference>
<dbReference type="HAMAP" id="MF_00993">
    <property type="entry name" value="MqnE"/>
    <property type="match status" value="1"/>
</dbReference>
<dbReference type="InterPro" id="IPR058240">
    <property type="entry name" value="rSAM_sf"/>
</dbReference>
<dbReference type="GO" id="GO:0046872">
    <property type="term" value="F:metal ion binding"/>
    <property type="evidence" value="ECO:0007669"/>
    <property type="project" value="UniProtKB-KW"/>
</dbReference>
<dbReference type="EC" id="2.5.1.147" evidence="2"/>
<dbReference type="PROSITE" id="PS51918">
    <property type="entry name" value="RADICAL_SAM"/>
    <property type="match status" value="1"/>
</dbReference>
<evidence type="ECO:0000313" key="14">
    <source>
        <dbReference type="Proteomes" id="UP000614580"/>
    </source>
</evidence>
<dbReference type="SFLD" id="SFLDS00029">
    <property type="entry name" value="Radical_SAM"/>
    <property type="match status" value="1"/>
</dbReference>